<keyword evidence="1" id="KW-0433">Leucine-rich repeat</keyword>
<reference evidence="4" key="1">
    <citation type="submission" date="2021-05" db="EMBL/GenBank/DDBJ databases">
        <title>The genome of the haptophyte Pavlova lutheri (Diacronema luteri, Pavlovales) - a model for lipid biosynthesis in eukaryotic algae.</title>
        <authorList>
            <person name="Hulatt C.J."/>
            <person name="Posewitz M.C."/>
        </authorList>
    </citation>
    <scope>NUCLEOTIDE SEQUENCE</scope>
    <source>
        <strain evidence="4">NIVA-4/92</strain>
    </source>
</reference>
<evidence type="ECO:0000313" key="4">
    <source>
        <dbReference type="EMBL" id="KAG8460154.1"/>
    </source>
</evidence>
<dbReference type="Proteomes" id="UP000751190">
    <property type="component" value="Unassembled WGS sequence"/>
</dbReference>
<dbReference type="PANTHER" id="PTHR46759">
    <property type="entry name" value="LEUCINE-RICH REPEAT-CONTAINING PROTEIN 72"/>
    <property type="match status" value="1"/>
</dbReference>
<dbReference type="OrthoDB" id="1517790at2759"/>
<dbReference type="SMART" id="SM00369">
    <property type="entry name" value="LRR_TYP"/>
    <property type="match status" value="3"/>
</dbReference>
<dbReference type="InterPro" id="IPR032675">
    <property type="entry name" value="LRR_dom_sf"/>
</dbReference>
<dbReference type="InterPro" id="IPR001611">
    <property type="entry name" value="Leu-rich_rpt"/>
</dbReference>
<evidence type="ECO:0000256" key="3">
    <source>
        <dbReference type="SAM" id="MobiDB-lite"/>
    </source>
</evidence>
<gene>
    <name evidence="4" type="ORF">KFE25_014299</name>
</gene>
<feature type="region of interest" description="Disordered" evidence="3">
    <location>
        <begin position="1"/>
        <end position="33"/>
    </location>
</feature>
<dbReference type="EMBL" id="JAGTXO010000035">
    <property type="protein sequence ID" value="KAG8460154.1"/>
    <property type="molecule type" value="Genomic_DNA"/>
</dbReference>
<dbReference type="SUPFAM" id="SSF52058">
    <property type="entry name" value="L domain-like"/>
    <property type="match status" value="1"/>
</dbReference>
<feature type="compositionally biased region" description="Gly residues" evidence="3">
    <location>
        <begin position="556"/>
        <end position="585"/>
    </location>
</feature>
<protein>
    <submittedName>
        <fullName evidence="4">Uncharacterized protein</fullName>
    </submittedName>
</protein>
<accession>A0A8J5X9Z4</accession>
<dbReference type="AlphaFoldDB" id="A0A8J5X9Z4"/>
<evidence type="ECO:0000256" key="2">
    <source>
        <dbReference type="ARBA" id="ARBA00022737"/>
    </source>
</evidence>
<sequence length="778" mass="82423">MLTVQPRSEAVARESARRRAADPAAEMAASDNRKHRKELTELLLTGRGIEKLDGAEMGTFPNLAVLWLSDNKLSKLKGLDGNPRLTALYLDNNRIASLAAPSCSLPHLRSLETLLLHNNAINDLDRTLGALERLSRLRILNLFGNPVAEETNYRPITVHRLRALEILDRHAVAPTERTAAAKLFDTARIVRKMAFGQRIEPWGRPVPQALHSFSVTERWIIDENVRVRARRRARAAREEHESLNGASLPTFQYAYTTSGAAPAPAHGGGGAHLARPTTALPNAAAAATAAHAGARSSPAQPPASTPGLPPLARAATVATIRAAPKGHTPCVLATFGQMRAEPALAELAAAAGASHVFLSCSLWGIPTEPLRTQPAELRALAAGDVDWRFAQVATAGREAEAYAVLLQKRFVRRPTGREYRARLDLFALDQHGVDSKHALATGSVDLAELLSGERVDGRLAKQVELHALAAVPRGRRRSSAASTHNDGVVRSSRALAVVHVAFEVAWSPFTTIPHRPSLRHAAARAGGERARLAVQITGDLSRDLLAFLTSMEATGEGPGEGSGNGPGGAEGEAGLRAGGGKGGGGDEGESADASGSGSGRGGGVSRDMAGAALEAVGCRAAPDDVRALIEGLPAFLPAKQLAAALSERREQLYATAQRSVAQRMASASGVHSVDEPIDAETVQATLRALRLQQDVEPPPPAPPSRIRQRTATSHDMLPATSLKTAADIERARGGLLPLGNLPHGEVELNEARYLTHELHKLRGILAEAKPTILRMASG</sequence>
<keyword evidence="2" id="KW-0677">Repeat</keyword>
<evidence type="ECO:0000256" key="1">
    <source>
        <dbReference type="ARBA" id="ARBA00022614"/>
    </source>
</evidence>
<organism evidence="4 5">
    <name type="scientific">Diacronema lutheri</name>
    <name type="common">Unicellular marine alga</name>
    <name type="synonym">Monochrysis lutheri</name>
    <dbReference type="NCBI Taxonomy" id="2081491"/>
    <lineage>
        <taxon>Eukaryota</taxon>
        <taxon>Haptista</taxon>
        <taxon>Haptophyta</taxon>
        <taxon>Pavlovophyceae</taxon>
        <taxon>Pavlovales</taxon>
        <taxon>Pavlovaceae</taxon>
        <taxon>Diacronema</taxon>
    </lineage>
</organism>
<keyword evidence="5" id="KW-1185">Reference proteome</keyword>
<dbReference type="InterPro" id="IPR042655">
    <property type="entry name" value="LRC72"/>
</dbReference>
<dbReference type="InterPro" id="IPR003591">
    <property type="entry name" value="Leu-rich_rpt_typical-subtyp"/>
</dbReference>
<dbReference type="PANTHER" id="PTHR46759:SF1">
    <property type="entry name" value="LEUCINE-RICH REPEAT-CONTAINING PROTEIN 72"/>
    <property type="match status" value="1"/>
</dbReference>
<comment type="caution">
    <text evidence="4">The sequence shown here is derived from an EMBL/GenBank/DDBJ whole genome shotgun (WGS) entry which is preliminary data.</text>
</comment>
<feature type="compositionally biased region" description="Basic and acidic residues" evidence="3">
    <location>
        <begin position="10"/>
        <end position="21"/>
    </location>
</feature>
<feature type="region of interest" description="Disordered" evidence="3">
    <location>
        <begin position="285"/>
        <end position="310"/>
    </location>
</feature>
<dbReference type="Gene3D" id="3.80.10.10">
    <property type="entry name" value="Ribonuclease Inhibitor"/>
    <property type="match status" value="1"/>
</dbReference>
<feature type="compositionally biased region" description="Pro residues" evidence="3">
    <location>
        <begin position="299"/>
        <end position="309"/>
    </location>
</feature>
<proteinExistence type="predicted"/>
<name>A0A8J5X9Z4_DIALT</name>
<dbReference type="Pfam" id="PF14580">
    <property type="entry name" value="LRR_9"/>
    <property type="match status" value="1"/>
</dbReference>
<feature type="region of interest" description="Disordered" evidence="3">
    <location>
        <begin position="553"/>
        <end position="605"/>
    </location>
</feature>
<feature type="compositionally biased region" description="Low complexity" evidence="3">
    <location>
        <begin position="285"/>
        <end position="298"/>
    </location>
</feature>
<evidence type="ECO:0000313" key="5">
    <source>
        <dbReference type="Proteomes" id="UP000751190"/>
    </source>
</evidence>
<dbReference type="PROSITE" id="PS51450">
    <property type="entry name" value="LRR"/>
    <property type="match status" value="1"/>
</dbReference>
<feature type="region of interest" description="Disordered" evidence="3">
    <location>
        <begin position="692"/>
        <end position="711"/>
    </location>
</feature>